<organism evidence="1 2">
    <name type="scientific">Callosobruchus maculatus</name>
    <name type="common">Southern cowpea weevil</name>
    <name type="synonym">Pulse bruchid</name>
    <dbReference type="NCBI Taxonomy" id="64391"/>
    <lineage>
        <taxon>Eukaryota</taxon>
        <taxon>Metazoa</taxon>
        <taxon>Ecdysozoa</taxon>
        <taxon>Arthropoda</taxon>
        <taxon>Hexapoda</taxon>
        <taxon>Insecta</taxon>
        <taxon>Pterygota</taxon>
        <taxon>Neoptera</taxon>
        <taxon>Endopterygota</taxon>
        <taxon>Coleoptera</taxon>
        <taxon>Polyphaga</taxon>
        <taxon>Cucujiformia</taxon>
        <taxon>Chrysomeloidea</taxon>
        <taxon>Chrysomelidae</taxon>
        <taxon>Bruchinae</taxon>
        <taxon>Bruchini</taxon>
        <taxon>Callosobruchus</taxon>
    </lineage>
</organism>
<accession>A0A653CM39</accession>
<gene>
    <name evidence="1" type="ORF">CALMAC_LOCUS10221</name>
</gene>
<keyword evidence="2" id="KW-1185">Reference proteome</keyword>
<proteinExistence type="predicted"/>
<evidence type="ECO:0000313" key="2">
    <source>
        <dbReference type="Proteomes" id="UP000410492"/>
    </source>
</evidence>
<dbReference type="Proteomes" id="UP000410492">
    <property type="component" value="Unassembled WGS sequence"/>
</dbReference>
<dbReference type="OrthoDB" id="6747854at2759"/>
<protein>
    <submittedName>
        <fullName evidence="1">Uncharacterized protein</fullName>
    </submittedName>
</protein>
<evidence type="ECO:0000313" key="1">
    <source>
        <dbReference type="EMBL" id="VEN48949.1"/>
    </source>
</evidence>
<name>A0A653CM39_CALMS</name>
<sequence>MTVDSNRSPYKENFQIVHPKTEKLLPKPFSLDLANNSSRDKRQNYPKSIQDVLKENSSNNMERVGERNFTLNVDKSLLRQFRPNDPSEVNLLAPQASDFHQW</sequence>
<dbReference type="AlphaFoldDB" id="A0A653CM39"/>
<reference evidence="1 2" key="1">
    <citation type="submission" date="2019-01" db="EMBL/GenBank/DDBJ databases">
        <authorList>
            <person name="Sayadi A."/>
        </authorList>
    </citation>
    <scope>NUCLEOTIDE SEQUENCE [LARGE SCALE GENOMIC DNA]</scope>
</reference>
<dbReference type="EMBL" id="CAACVG010008203">
    <property type="protein sequence ID" value="VEN48949.1"/>
    <property type="molecule type" value="Genomic_DNA"/>
</dbReference>